<evidence type="ECO:0000256" key="5">
    <source>
        <dbReference type="SAM" id="MobiDB-lite"/>
    </source>
</evidence>
<dbReference type="SMART" id="SM00184">
    <property type="entry name" value="RING"/>
    <property type="match status" value="2"/>
</dbReference>
<evidence type="ECO:0000256" key="2">
    <source>
        <dbReference type="ARBA" id="ARBA00022771"/>
    </source>
</evidence>
<dbReference type="Gene3D" id="3.30.40.10">
    <property type="entry name" value="Zinc/RING finger domain, C3HC4 (zinc finger)"/>
    <property type="match status" value="2"/>
</dbReference>
<evidence type="ECO:0000256" key="1">
    <source>
        <dbReference type="ARBA" id="ARBA00022723"/>
    </source>
</evidence>
<dbReference type="PANTHER" id="PTHR15898">
    <property type="entry name" value="BIFUNCTIONAL APOPTOSIS REGULATOR"/>
    <property type="match status" value="1"/>
</dbReference>
<feature type="domain" description="RING-type" evidence="6">
    <location>
        <begin position="195"/>
        <end position="233"/>
    </location>
</feature>
<feature type="domain" description="ZZ-type" evidence="7">
    <location>
        <begin position="301"/>
        <end position="365"/>
    </location>
</feature>
<dbReference type="PROSITE" id="PS00518">
    <property type="entry name" value="ZF_RING_1"/>
    <property type="match status" value="1"/>
</dbReference>
<evidence type="ECO:0000313" key="9">
    <source>
        <dbReference type="Proteomes" id="UP001457282"/>
    </source>
</evidence>
<dbReference type="GO" id="GO:0061630">
    <property type="term" value="F:ubiquitin protein ligase activity"/>
    <property type="evidence" value="ECO:0007669"/>
    <property type="project" value="TreeGrafter"/>
</dbReference>
<dbReference type="InterPro" id="IPR013083">
    <property type="entry name" value="Znf_RING/FYVE/PHD"/>
</dbReference>
<evidence type="ECO:0000259" key="6">
    <source>
        <dbReference type="PROSITE" id="PS50089"/>
    </source>
</evidence>
<dbReference type="InterPro" id="IPR017907">
    <property type="entry name" value="Znf_RING_CS"/>
</dbReference>
<sequence>MDHHQISEGVDDESEVFSERFLCCVCLDLLYKPIVLSCGHISCFWCVHKSMSGEQQSHCPLCRHPYTHFPTICQMLHCLLLKLYPLAYNRRELQILEQEKEMDLFSPQFDVQAWSSQANQVSNILADSVCEGLCTNMEKTVSNSFIQNHGTVISKPTDCENYEAMENVTDQVKNGLLRQQQSGSSKQISVADVLCAACKELLFRPVALNCGHVYCESCIVNQDEQMLRCQVCQSFHPIGFPKVCLDLCNFLDEHFPKEYALRRDVVQLEHVNLKNRKHVNPTACESKTSEEGEKLSSWSFHRGAGCDYCGMYPIIGDRYQCQDCSERIGFDLCGDCYNTNSKLPGRFNQQHTAEHRFERKCTNIICGPVRLEDDSVTLLMAHISGGLEEYDRSREVPHATFANGEDEDEQDGSEPSSLPSSI</sequence>
<evidence type="ECO:0008006" key="10">
    <source>
        <dbReference type="Google" id="ProtNLM"/>
    </source>
</evidence>
<dbReference type="InterPro" id="IPR043145">
    <property type="entry name" value="Znf_ZZ_sf"/>
</dbReference>
<name>A0AAW1Y762_RUBAR</name>
<dbReference type="InterPro" id="IPR000433">
    <property type="entry name" value="Znf_ZZ"/>
</dbReference>
<dbReference type="AlphaFoldDB" id="A0AAW1Y762"/>
<dbReference type="Pfam" id="PF13445">
    <property type="entry name" value="zf-RING_UBOX"/>
    <property type="match status" value="1"/>
</dbReference>
<feature type="domain" description="RING-type" evidence="6">
    <location>
        <begin position="23"/>
        <end position="63"/>
    </location>
</feature>
<feature type="compositionally biased region" description="Polar residues" evidence="5">
    <location>
        <begin position="413"/>
        <end position="422"/>
    </location>
</feature>
<dbReference type="Pfam" id="PF13920">
    <property type="entry name" value="zf-C3HC4_3"/>
    <property type="match status" value="1"/>
</dbReference>
<protein>
    <recommendedName>
        <fullName evidence="10">E3 ubiquitin-protein ligase PRT1</fullName>
    </recommendedName>
</protein>
<dbReference type="Gene3D" id="3.30.60.90">
    <property type="match status" value="1"/>
</dbReference>
<dbReference type="SUPFAM" id="SSF57850">
    <property type="entry name" value="RING/U-box"/>
    <property type="match status" value="3"/>
</dbReference>
<dbReference type="InterPro" id="IPR001841">
    <property type="entry name" value="Znf_RING"/>
</dbReference>
<evidence type="ECO:0000256" key="3">
    <source>
        <dbReference type="ARBA" id="ARBA00022833"/>
    </source>
</evidence>
<dbReference type="PROSITE" id="PS50089">
    <property type="entry name" value="ZF_RING_2"/>
    <property type="match status" value="2"/>
</dbReference>
<reference evidence="8 9" key="1">
    <citation type="journal article" date="2023" name="G3 (Bethesda)">
        <title>A chromosome-length genome assembly and annotation of blackberry (Rubus argutus, cv. 'Hillquist').</title>
        <authorList>
            <person name="Bruna T."/>
            <person name="Aryal R."/>
            <person name="Dudchenko O."/>
            <person name="Sargent D.J."/>
            <person name="Mead D."/>
            <person name="Buti M."/>
            <person name="Cavallini A."/>
            <person name="Hytonen T."/>
            <person name="Andres J."/>
            <person name="Pham M."/>
            <person name="Weisz D."/>
            <person name="Mascagni F."/>
            <person name="Usai G."/>
            <person name="Natali L."/>
            <person name="Bassil N."/>
            <person name="Fernandez G.E."/>
            <person name="Lomsadze A."/>
            <person name="Armour M."/>
            <person name="Olukolu B."/>
            <person name="Poorten T."/>
            <person name="Britton C."/>
            <person name="Davik J."/>
            <person name="Ashrafi H."/>
            <person name="Aiden E.L."/>
            <person name="Borodovsky M."/>
            <person name="Worthington M."/>
        </authorList>
    </citation>
    <scope>NUCLEOTIDE SEQUENCE [LARGE SCALE GENOMIC DNA]</scope>
    <source>
        <strain evidence="8">PI 553951</strain>
    </source>
</reference>
<dbReference type="Proteomes" id="UP001457282">
    <property type="component" value="Unassembled WGS sequence"/>
</dbReference>
<dbReference type="SMART" id="SM00291">
    <property type="entry name" value="ZnF_ZZ"/>
    <property type="match status" value="1"/>
</dbReference>
<proteinExistence type="predicted"/>
<organism evidence="8 9">
    <name type="scientific">Rubus argutus</name>
    <name type="common">Southern blackberry</name>
    <dbReference type="NCBI Taxonomy" id="59490"/>
    <lineage>
        <taxon>Eukaryota</taxon>
        <taxon>Viridiplantae</taxon>
        <taxon>Streptophyta</taxon>
        <taxon>Embryophyta</taxon>
        <taxon>Tracheophyta</taxon>
        <taxon>Spermatophyta</taxon>
        <taxon>Magnoliopsida</taxon>
        <taxon>eudicotyledons</taxon>
        <taxon>Gunneridae</taxon>
        <taxon>Pentapetalae</taxon>
        <taxon>rosids</taxon>
        <taxon>fabids</taxon>
        <taxon>Rosales</taxon>
        <taxon>Rosaceae</taxon>
        <taxon>Rosoideae</taxon>
        <taxon>Rosoideae incertae sedis</taxon>
        <taxon>Rubus</taxon>
    </lineage>
</organism>
<dbReference type="FunFam" id="3.30.40.10:FF:000489">
    <property type="entry name" value="E3 ubiquitin-protein ligase PRT1"/>
    <property type="match status" value="1"/>
</dbReference>
<dbReference type="EMBL" id="JBEDUW010000002">
    <property type="protein sequence ID" value="KAK9944829.1"/>
    <property type="molecule type" value="Genomic_DNA"/>
</dbReference>
<gene>
    <name evidence="8" type="ORF">M0R45_010378</name>
</gene>
<evidence type="ECO:0000313" key="8">
    <source>
        <dbReference type="EMBL" id="KAK9944829.1"/>
    </source>
</evidence>
<comment type="caution">
    <text evidence="8">The sequence shown here is derived from an EMBL/GenBank/DDBJ whole genome shotgun (WGS) entry which is preliminary data.</text>
</comment>
<accession>A0AAW1Y762</accession>
<dbReference type="GO" id="GO:0043161">
    <property type="term" value="P:proteasome-mediated ubiquitin-dependent protein catabolic process"/>
    <property type="evidence" value="ECO:0007669"/>
    <property type="project" value="TreeGrafter"/>
</dbReference>
<dbReference type="PROSITE" id="PS50135">
    <property type="entry name" value="ZF_ZZ_2"/>
    <property type="match status" value="1"/>
</dbReference>
<feature type="region of interest" description="Disordered" evidence="5">
    <location>
        <begin position="394"/>
        <end position="422"/>
    </location>
</feature>
<dbReference type="InterPro" id="IPR027370">
    <property type="entry name" value="Znf-RING_euk"/>
</dbReference>
<dbReference type="PANTHER" id="PTHR15898:SF13">
    <property type="entry name" value="BIFUNCTIONAL APOPTOSIS REGULATOR"/>
    <property type="match status" value="1"/>
</dbReference>
<keyword evidence="1" id="KW-0479">Metal-binding</keyword>
<dbReference type="GO" id="GO:0008270">
    <property type="term" value="F:zinc ion binding"/>
    <property type="evidence" value="ECO:0007669"/>
    <property type="project" value="UniProtKB-KW"/>
</dbReference>
<evidence type="ECO:0000256" key="4">
    <source>
        <dbReference type="PROSITE-ProRule" id="PRU00228"/>
    </source>
</evidence>
<evidence type="ECO:0000259" key="7">
    <source>
        <dbReference type="PROSITE" id="PS50135"/>
    </source>
</evidence>
<keyword evidence="9" id="KW-1185">Reference proteome</keyword>
<keyword evidence="3" id="KW-0862">Zinc</keyword>
<dbReference type="Pfam" id="PF00569">
    <property type="entry name" value="ZZ"/>
    <property type="match status" value="1"/>
</dbReference>
<dbReference type="FunFam" id="3.30.60.90:FF:000014">
    <property type="entry name" value="E3 ubiquitin-protein ligase PRT1"/>
    <property type="match status" value="1"/>
</dbReference>
<keyword evidence="2 4" id="KW-0863">Zinc-finger</keyword>